<evidence type="ECO:0000313" key="3">
    <source>
        <dbReference type="Proteomes" id="UP000233469"/>
    </source>
</evidence>
<keyword evidence="2" id="KW-0808">Transferase</keyword>
<sequence>MNNDMEEFLDKQMENENNLETYQLKYDEIFQAHQLVFSDYIKTDEEPRRDGTYLKVTKWVNVNNENEEYAFKNISEKDKSGVQNQVTILRELHDWQNIIKFYGLTNDGNKWYLVTEWAEHGNLREFYINRKDLFNLKLKLRVSLDIARGLNFLRTVEILHRDIRAENISKI</sequence>
<dbReference type="PANTHER" id="PTHR45756:SF1">
    <property type="entry name" value="PROTEIN KINASE DOMAIN CONTAINING PROTEIN"/>
    <property type="match status" value="1"/>
</dbReference>
<proteinExistence type="predicted"/>
<protein>
    <submittedName>
        <fullName evidence="2">Kinase-like protein</fullName>
    </submittedName>
</protein>
<name>A0A2N1MSC8_9GLOM</name>
<evidence type="ECO:0000259" key="1">
    <source>
        <dbReference type="PROSITE" id="PS50011"/>
    </source>
</evidence>
<reference evidence="2 3" key="2">
    <citation type="submission" date="2017-10" db="EMBL/GenBank/DDBJ databases">
        <title>Extensive intraspecific genome diversity in a model arbuscular mycorrhizal fungus.</title>
        <authorList>
            <person name="Chen E.C.H."/>
            <person name="Morin E."/>
            <person name="Baudet D."/>
            <person name="Noel J."/>
            <person name="Ndikumana S."/>
            <person name="Charron P."/>
            <person name="St-Onge C."/>
            <person name="Giorgi J."/>
            <person name="Grigoriev I.V."/>
            <person name="Roux C."/>
            <person name="Martin F.M."/>
            <person name="Corradi N."/>
        </authorList>
    </citation>
    <scope>NUCLEOTIDE SEQUENCE [LARGE SCALE GENOMIC DNA]</scope>
    <source>
        <strain evidence="2 3">C2</strain>
    </source>
</reference>
<dbReference type="GO" id="GO:0004672">
    <property type="term" value="F:protein kinase activity"/>
    <property type="evidence" value="ECO:0007669"/>
    <property type="project" value="InterPro"/>
</dbReference>
<dbReference type="VEuPathDB" id="FungiDB:RhiirA1_542321"/>
<gene>
    <name evidence="2" type="ORF">RhiirC2_98847</name>
</gene>
<accession>A0A2N1MSC8</accession>
<dbReference type="PANTHER" id="PTHR45756">
    <property type="entry name" value="PALMITOYLTRANSFERASE"/>
    <property type="match status" value="1"/>
</dbReference>
<keyword evidence="2" id="KW-0418">Kinase</keyword>
<dbReference type="PROSITE" id="PS50011">
    <property type="entry name" value="PROTEIN_KINASE_DOM"/>
    <property type="match status" value="1"/>
</dbReference>
<organism evidence="2 3">
    <name type="scientific">Rhizophagus irregularis</name>
    <dbReference type="NCBI Taxonomy" id="588596"/>
    <lineage>
        <taxon>Eukaryota</taxon>
        <taxon>Fungi</taxon>
        <taxon>Fungi incertae sedis</taxon>
        <taxon>Mucoromycota</taxon>
        <taxon>Glomeromycotina</taxon>
        <taxon>Glomeromycetes</taxon>
        <taxon>Glomerales</taxon>
        <taxon>Glomeraceae</taxon>
        <taxon>Rhizophagus</taxon>
    </lineage>
</organism>
<dbReference type="Proteomes" id="UP000233469">
    <property type="component" value="Unassembled WGS sequence"/>
</dbReference>
<dbReference type="InterPro" id="IPR001245">
    <property type="entry name" value="Ser-Thr/Tyr_kinase_cat_dom"/>
</dbReference>
<dbReference type="SUPFAM" id="SSF56112">
    <property type="entry name" value="Protein kinase-like (PK-like)"/>
    <property type="match status" value="1"/>
</dbReference>
<dbReference type="AlphaFoldDB" id="A0A2N1MSC8"/>
<comment type="caution">
    <text evidence="2">The sequence shown here is derived from an EMBL/GenBank/DDBJ whole genome shotgun (WGS) entry which is preliminary data.</text>
</comment>
<dbReference type="InterPro" id="IPR053215">
    <property type="entry name" value="TKL_Ser/Thr_kinase"/>
</dbReference>
<dbReference type="Pfam" id="PF07714">
    <property type="entry name" value="PK_Tyr_Ser-Thr"/>
    <property type="match status" value="1"/>
</dbReference>
<dbReference type="InterPro" id="IPR000719">
    <property type="entry name" value="Prot_kinase_dom"/>
</dbReference>
<dbReference type="EMBL" id="LLXL01001416">
    <property type="protein sequence ID" value="PKK64554.1"/>
    <property type="molecule type" value="Genomic_DNA"/>
</dbReference>
<reference evidence="2 3" key="1">
    <citation type="submission" date="2016-04" db="EMBL/GenBank/DDBJ databases">
        <title>Genome analyses suggest a sexual origin of heterokaryosis in a supposedly ancient asexual fungus.</title>
        <authorList>
            <person name="Ropars J."/>
            <person name="Sedzielewska K."/>
            <person name="Noel J."/>
            <person name="Charron P."/>
            <person name="Farinelli L."/>
            <person name="Marton T."/>
            <person name="Kruger M."/>
            <person name="Pelin A."/>
            <person name="Brachmann A."/>
            <person name="Corradi N."/>
        </authorList>
    </citation>
    <scope>NUCLEOTIDE SEQUENCE [LARGE SCALE GENOMIC DNA]</scope>
    <source>
        <strain evidence="2 3">C2</strain>
    </source>
</reference>
<dbReference type="InterPro" id="IPR011009">
    <property type="entry name" value="Kinase-like_dom_sf"/>
</dbReference>
<dbReference type="Gene3D" id="1.10.510.10">
    <property type="entry name" value="Transferase(Phosphotransferase) domain 1"/>
    <property type="match status" value="1"/>
</dbReference>
<dbReference type="GO" id="GO:0005524">
    <property type="term" value="F:ATP binding"/>
    <property type="evidence" value="ECO:0007669"/>
    <property type="project" value="InterPro"/>
</dbReference>
<evidence type="ECO:0000313" key="2">
    <source>
        <dbReference type="EMBL" id="PKK64554.1"/>
    </source>
</evidence>
<feature type="domain" description="Protein kinase" evidence="1">
    <location>
        <begin position="42"/>
        <end position="171"/>
    </location>
</feature>